<dbReference type="EMBL" id="AUSW01000035">
    <property type="protein sequence ID" value="ERL54413.1"/>
    <property type="molecule type" value="Genomic_DNA"/>
</dbReference>
<sequence length="42" mass="4994">MAQIFLACCAFTDKGYKKFMAVLLTRFYIDLTIFHIKPKKYD</sequence>
<organism evidence="1 2">
    <name type="scientific">Psychrobacter aquaticus CMS 56</name>
    <dbReference type="NCBI Taxonomy" id="1354303"/>
    <lineage>
        <taxon>Bacteria</taxon>
        <taxon>Pseudomonadati</taxon>
        <taxon>Pseudomonadota</taxon>
        <taxon>Gammaproteobacteria</taxon>
        <taxon>Moraxellales</taxon>
        <taxon>Moraxellaceae</taxon>
        <taxon>Psychrobacter</taxon>
    </lineage>
</organism>
<proteinExistence type="predicted"/>
<reference evidence="1 2" key="1">
    <citation type="journal article" date="2013" name="Genome Announc.">
        <title>Draft Genome Sequence of Psychrobacter aquaticus Strain CMS 56T, Isolated from a Cyanobacterial Mat Sample Collected from Water Bodies in the McMurdo Dry Valley Region of Antarctica.</title>
        <authorList>
            <person name="Reddy G.S."/>
            <person name="Ara S."/>
            <person name="Singh A."/>
            <person name="Kumar Pinnaka A."/>
            <person name="Shivaji S."/>
        </authorList>
    </citation>
    <scope>NUCLEOTIDE SEQUENCE [LARGE SCALE GENOMIC DNA]</scope>
    <source>
        <strain evidence="1 2">CMS 56</strain>
    </source>
</reference>
<comment type="caution">
    <text evidence="1">The sequence shown here is derived from an EMBL/GenBank/DDBJ whole genome shotgun (WGS) entry which is preliminary data.</text>
</comment>
<dbReference type="PATRIC" id="fig|1354303.4.peg.2519"/>
<gene>
    <name evidence="1" type="ORF">M917_2561</name>
</gene>
<accession>U4T7E0</accession>
<dbReference type="AlphaFoldDB" id="U4T7E0"/>
<dbReference type="Proteomes" id="UP000016761">
    <property type="component" value="Unassembled WGS sequence"/>
</dbReference>
<keyword evidence="2" id="KW-1185">Reference proteome</keyword>
<evidence type="ECO:0000313" key="2">
    <source>
        <dbReference type="Proteomes" id="UP000016761"/>
    </source>
</evidence>
<evidence type="ECO:0000313" key="1">
    <source>
        <dbReference type="EMBL" id="ERL54413.1"/>
    </source>
</evidence>
<name>U4T7E0_9GAMM</name>
<protein>
    <submittedName>
        <fullName evidence="1">Uncharacterized protein</fullName>
    </submittedName>
</protein>